<dbReference type="Gene3D" id="3.60.40.10">
    <property type="entry name" value="PPM-type phosphatase domain"/>
    <property type="match status" value="1"/>
</dbReference>
<protein>
    <submittedName>
        <fullName evidence="2">Protein phosphatase 2C domain-containing protein</fullName>
    </submittedName>
</protein>
<dbReference type="PROSITE" id="PS51746">
    <property type="entry name" value="PPM_2"/>
    <property type="match status" value="1"/>
</dbReference>
<dbReference type="EMBL" id="JAJEQM010000015">
    <property type="protein sequence ID" value="MCC2211289.1"/>
    <property type="molecule type" value="Genomic_DNA"/>
</dbReference>
<dbReference type="InterPro" id="IPR036457">
    <property type="entry name" value="PPM-type-like_dom_sf"/>
</dbReference>
<dbReference type="Pfam" id="PF13672">
    <property type="entry name" value="PP2C_2"/>
    <property type="match status" value="1"/>
</dbReference>
<reference evidence="2 3" key="1">
    <citation type="submission" date="2021-10" db="EMBL/GenBank/DDBJ databases">
        <title>Anaerobic single-cell dispensing facilitates the cultivation of human gut bacteria.</title>
        <authorList>
            <person name="Afrizal A."/>
        </authorList>
    </citation>
    <scope>NUCLEOTIDE SEQUENCE [LARGE SCALE GENOMIC DNA]</scope>
    <source>
        <strain evidence="2 3">CLA-AA-H232</strain>
    </source>
</reference>
<keyword evidence="3" id="KW-1185">Reference proteome</keyword>
<dbReference type="AlphaFoldDB" id="A0AAE3E071"/>
<dbReference type="Proteomes" id="UP001198242">
    <property type="component" value="Unassembled WGS sequence"/>
</dbReference>
<name>A0AAE3E071_9FIRM</name>
<dbReference type="SUPFAM" id="SSF81606">
    <property type="entry name" value="PP2C-like"/>
    <property type="match status" value="1"/>
</dbReference>
<dbReference type="SMART" id="SM00332">
    <property type="entry name" value="PP2Cc"/>
    <property type="match status" value="1"/>
</dbReference>
<evidence type="ECO:0000313" key="3">
    <source>
        <dbReference type="Proteomes" id="UP001198242"/>
    </source>
</evidence>
<evidence type="ECO:0000313" key="2">
    <source>
        <dbReference type="EMBL" id="MCC2211289.1"/>
    </source>
</evidence>
<proteinExistence type="predicted"/>
<dbReference type="CDD" id="cd00143">
    <property type="entry name" value="PP2Cc"/>
    <property type="match status" value="1"/>
</dbReference>
<dbReference type="RefSeq" id="WP_308456876.1">
    <property type="nucleotide sequence ID" value="NZ_JAJEQM010000015.1"/>
</dbReference>
<evidence type="ECO:0000259" key="1">
    <source>
        <dbReference type="PROSITE" id="PS51746"/>
    </source>
</evidence>
<dbReference type="InterPro" id="IPR001932">
    <property type="entry name" value="PPM-type_phosphatase-like_dom"/>
</dbReference>
<dbReference type="SMART" id="SM00331">
    <property type="entry name" value="PP2C_SIG"/>
    <property type="match status" value="1"/>
</dbReference>
<sequence>MRAVSLTNRGGRKNNEDYVGYANSDKLWCFVVCDGLGGQSFGEVASEIVCETVCKSFKKAPELSGKALYRYIEKAASVLGEERESTKSNMSSTIVALVTDGEKAVWAHSGDSRLYYISKKRISQITDDHSIAFRDFKEGIITFDEIRTSPNQNKLLSSISDIDDLNFDVSEVIDLKKGDAFVLCTDGFWEYVYEDDIEKSFAKTKSPKEWLEKMLESLHENEKENNDNYSAIAVEV</sequence>
<accession>A0AAE3E071</accession>
<gene>
    <name evidence="2" type="ORF">LKE05_10870</name>
</gene>
<organism evidence="2 3">
    <name type="scientific">Hominilimicola fabiformis</name>
    <dbReference type="NCBI Taxonomy" id="2885356"/>
    <lineage>
        <taxon>Bacteria</taxon>
        <taxon>Bacillati</taxon>
        <taxon>Bacillota</taxon>
        <taxon>Clostridia</taxon>
        <taxon>Eubacteriales</taxon>
        <taxon>Oscillospiraceae</taxon>
        <taxon>Hominilimicola</taxon>
    </lineage>
</organism>
<comment type="caution">
    <text evidence="2">The sequence shown here is derived from an EMBL/GenBank/DDBJ whole genome shotgun (WGS) entry which is preliminary data.</text>
</comment>
<feature type="domain" description="PPM-type phosphatase" evidence="1">
    <location>
        <begin position="2"/>
        <end position="236"/>
    </location>
</feature>